<organism evidence="3 4">
    <name type="scientific">Bremia lactucae</name>
    <name type="common">Lettuce downy mildew</name>
    <dbReference type="NCBI Taxonomy" id="4779"/>
    <lineage>
        <taxon>Eukaryota</taxon>
        <taxon>Sar</taxon>
        <taxon>Stramenopiles</taxon>
        <taxon>Oomycota</taxon>
        <taxon>Peronosporomycetes</taxon>
        <taxon>Peronosporales</taxon>
        <taxon>Peronosporaceae</taxon>
        <taxon>Bremia</taxon>
    </lineage>
</organism>
<dbReference type="EMBL" id="SHOA02000015">
    <property type="protein sequence ID" value="TDH71556.1"/>
    <property type="molecule type" value="Genomic_DNA"/>
</dbReference>
<keyword evidence="2" id="KW-0732">Signal</keyword>
<feature type="compositionally biased region" description="Polar residues" evidence="1">
    <location>
        <begin position="35"/>
        <end position="45"/>
    </location>
</feature>
<dbReference type="RefSeq" id="XP_067821055.1">
    <property type="nucleotide sequence ID" value="XM_067960290.1"/>
</dbReference>
<evidence type="ECO:0000256" key="1">
    <source>
        <dbReference type="SAM" id="MobiDB-lite"/>
    </source>
</evidence>
<evidence type="ECO:0000256" key="2">
    <source>
        <dbReference type="SAM" id="SignalP"/>
    </source>
</evidence>
<dbReference type="Proteomes" id="UP000294530">
    <property type="component" value="Unassembled WGS sequence"/>
</dbReference>
<dbReference type="KEGG" id="blac:94345961"/>
<feature type="chain" id="PRO_5037100724" description="RxLR effector protein" evidence="2">
    <location>
        <begin position="19"/>
        <end position="551"/>
    </location>
</feature>
<evidence type="ECO:0008006" key="5">
    <source>
        <dbReference type="Google" id="ProtNLM"/>
    </source>
</evidence>
<evidence type="ECO:0000313" key="3">
    <source>
        <dbReference type="EMBL" id="TDH71556.1"/>
    </source>
</evidence>
<proteinExistence type="predicted"/>
<name>A0A976FRN5_BRELC</name>
<protein>
    <recommendedName>
        <fullName evidence="5">RxLR effector protein</fullName>
    </recommendedName>
</protein>
<dbReference type="AlphaFoldDB" id="A0A976FRN5"/>
<feature type="region of interest" description="Disordered" evidence="1">
    <location>
        <begin position="35"/>
        <end position="55"/>
    </location>
</feature>
<comment type="caution">
    <text evidence="3">The sequence shown here is derived from an EMBL/GenBank/DDBJ whole genome shotgun (WGS) entry which is preliminary data.</text>
</comment>
<feature type="signal peptide" evidence="2">
    <location>
        <begin position="1"/>
        <end position="18"/>
    </location>
</feature>
<sequence length="551" mass="62737">MRCYILVVPSLLALASSALPNLSLTTESSLADASANSHLRSSSTSPDDHSERGNPIISTVTKKLKRVFKHKKVDSEMMWLDYLNSNSDLKTFLTNPNLHIYAQFLDIYALSTSSSVRDKWLTALQTKFGDTVVAELKKVYTELEPNTYPKKLVEWLLKQDPLQKEADHSLNVKHFNDLIKYDILNALDNGNLEVFQDKTGATPETLLGVLVDSAPDKELFYKDLSKALPGLQTYWKVEKSFVLKDLWKRLCIGVDANNVVVSGRLSFFYNYATAFEDREKQVLEIMVNTFGERTTAIAIEKGFTSMNTRDSAHHLQSAQLNQWISENATPDDIRDLLQIRNHLRDEDVGSSIWVLDKYICKQIKLGMYASYANEHDGYDNLMIAVITRGLDPETTLKKFVIRYPTVWDAVVLKDIHERRLLPPSAYQQVLDNFRVGSDLKDLITNPKLEKFANSLDLNNLFLTRHVRAMWFTVLEDFFNAELFLKETNAAKAITKESKGVRAITKKSKGAEVATEGSIYEIVVLELMKLKKEELLPWQTKLVEWLIPSEIG</sequence>
<evidence type="ECO:0000313" key="4">
    <source>
        <dbReference type="Proteomes" id="UP000294530"/>
    </source>
</evidence>
<dbReference type="GeneID" id="94345961"/>
<reference evidence="3 4" key="1">
    <citation type="journal article" date="2021" name="Genome Biol.">
        <title>AFLAP: assembly-free linkage analysis pipeline using k-mers from genome sequencing data.</title>
        <authorList>
            <person name="Fletcher K."/>
            <person name="Zhang L."/>
            <person name="Gil J."/>
            <person name="Han R."/>
            <person name="Cavanaugh K."/>
            <person name="Michelmore R."/>
        </authorList>
    </citation>
    <scope>NUCLEOTIDE SEQUENCE [LARGE SCALE GENOMIC DNA]</scope>
    <source>
        <strain evidence="3 4">SF5</strain>
    </source>
</reference>
<dbReference type="OrthoDB" id="99743at2759"/>
<accession>A0A976FRN5</accession>
<keyword evidence="4" id="KW-1185">Reference proteome</keyword>
<gene>
    <name evidence="3" type="ORF">CCR75_002192</name>
</gene>